<name>A0A7X5TS66_9MICO</name>
<dbReference type="AlphaFoldDB" id="A0A7X5TS66"/>
<feature type="transmembrane region" description="Helical" evidence="7">
    <location>
        <begin position="245"/>
        <end position="267"/>
    </location>
</feature>
<gene>
    <name evidence="9" type="ORF">FHX76_000453</name>
</gene>
<feature type="domain" description="ABC transmembrane type-1" evidence="8">
    <location>
        <begin position="95"/>
        <end position="306"/>
    </location>
</feature>
<proteinExistence type="inferred from homology"/>
<keyword evidence="4 7" id="KW-0812">Transmembrane</keyword>
<keyword evidence="3" id="KW-1003">Cell membrane</keyword>
<dbReference type="RefSeq" id="WP_167147349.1">
    <property type="nucleotide sequence ID" value="NZ_JAAMOX010000001.1"/>
</dbReference>
<evidence type="ECO:0000256" key="4">
    <source>
        <dbReference type="ARBA" id="ARBA00022692"/>
    </source>
</evidence>
<dbReference type="InterPro" id="IPR045621">
    <property type="entry name" value="BPD_transp_1_N"/>
</dbReference>
<evidence type="ECO:0000313" key="10">
    <source>
        <dbReference type="Proteomes" id="UP000541033"/>
    </source>
</evidence>
<evidence type="ECO:0000259" key="8">
    <source>
        <dbReference type="PROSITE" id="PS50928"/>
    </source>
</evidence>
<dbReference type="InterPro" id="IPR035906">
    <property type="entry name" value="MetI-like_sf"/>
</dbReference>
<feature type="transmembrane region" description="Helical" evidence="7">
    <location>
        <begin position="176"/>
        <end position="201"/>
    </location>
</feature>
<feature type="transmembrane region" description="Helical" evidence="7">
    <location>
        <begin position="131"/>
        <end position="156"/>
    </location>
</feature>
<dbReference type="EMBL" id="JAAMOX010000001">
    <property type="protein sequence ID" value="NIH52585.1"/>
    <property type="molecule type" value="Genomic_DNA"/>
</dbReference>
<dbReference type="GO" id="GO:0005886">
    <property type="term" value="C:plasma membrane"/>
    <property type="evidence" value="ECO:0007669"/>
    <property type="project" value="UniProtKB-SubCell"/>
</dbReference>
<comment type="subcellular location">
    <subcellularLocation>
        <location evidence="1 7">Cell membrane</location>
        <topology evidence="1 7">Multi-pass membrane protein</topology>
    </subcellularLocation>
</comment>
<reference evidence="9 10" key="1">
    <citation type="submission" date="2020-02" db="EMBL/GenBank/DDBJ databases">
        <title>Sequencing the genomes of 1000 actinobacteria strains.</title>
        <authorList>
            <person name="Klenk H.-P."/>
        </authorList>
    </citation>
    <scope>NUCLEOTIDE SEQUENCE [LARGE SCALE GENOMIC DNA]</scope>
    <source>
        <strain evidence="9 10">DSM 27960</strain>
    </source>
</reference>
<comment type="caution">
    <text evidence="9">The sequence shown here is derived from an EMBL/GenBank/DDBJ whole genome shotgun (WGS) entry which is preliminary data.</text>
</comment>
<evidence type="ECO:0000256" key="7">
    <source>
        <dbReference type="RuleBase" id="RU363032"/>
    </source>
</evidence>
<evidence type="ECO:0000256" key="2">
    <source>
        <dbReference type="ARBA" id="ARBA00022448"/>
    </source>
</evidence>
<evidence type="ECO:0000256" key="3">
    <source>
        <dbReference type="ARBA" id="ARBA00022475"/>
    </source>
</evidence>
<evidence type="ECO:0000256" key="6">
    <source>
        <dbReference type="ARBA" id="ARBA00023136"/>
    </source>
</evidence>
<evidence type="ECO:0000256" key="1">
    <source>
        <dbReference type="ARBA" id="ARBA00004651"/>
    </source>
</evidence>
<feature type="transmembrane region" description="Helical" evidence="7">
    <location>
        <begin position="287"/>
        <end position="313"/>
    </location>
</feature>
<dbReference type="PANTHER" id="PTHR43163:SF6">
    <property type="entry name" value="DIPEPTIDE TRANSPORT SYSTEM PERMEASE PROTEIN DPPB-RELATED"/>
    <property type="match status" value="1"/>
</dbReference>
<accession>A0A7X5TS66</accession>
<dbReference type="InterPro" id="IPR000515">
    <property type="entry name" value="MetI-like"/>
</dbReference>
<dbReference type="CDD" id="cd06261">
    <property type="entry name" value="TM_PBP2"/>
    <property type="match status" value="1"/>
</dbReference>
<dbReference type="GO" id="GO:0055085">
    <property type="term" value="P:transmembrane transport"/>
    <property type="evidence" value="ECO:0007669"/>
    <property type="project" value="InterPro"/>
</dbReference>
<sequence length="321" mass="34378">MKLFLLKRTLIALPVLFGISVIVFALITLQPGDPYASMIDPSAPPEVKEELLQRVGYYDPLAVKYVKWLGRAVTGDFGYSIHYGAPVLQVIGSRIGATLTLAAAALALTLVVSIPAGIYAATHRNLRGDHAITVVSFVLLSVPTFFLGMVLIKIFAADLHLLPASGMRSVGVSTAGLAGVADVASHLILPAVVLASLNIAVFSRYLRGGMSEILGQDFVVLLYAKGLSRNAVIWKHGLKNAAKPLITILTLEIPVLLSGALLTETVFSWPGIGRLNFEAVQNRDYSLLMGIIMMLALITLVANLLADVLYAVVDPRVRVAR</sequence>
<keyword evidence="5 7" id="KW-1133">Transmembrane helix</keyword>
<dbReference type="Pfam" id="PF00528">
    <property type="entry name" value="BPD_transp_1"/>
    <property type="match status" value="1"/>
</dbReference>
<keyword evidence="10" id="KW-1185">Reference proteome</keyword>
<feature type="transmembrane region" description="Helical" evidence="7">
    <location>
        <begin position="95"/>
        <end position="119"/>
    </location>
</feature>
<keyword evidence="6 7" id="KW-0472">Membrane</keyword>
<organism evidence="9 10">
    <name type="scientific">Lysinibacter cavernae</name>
    <dbReference type="NCBI Taxonomy" id="1640652"/>
    <lineage>
        <taxon>Bacteria</taxon>
        <taxon>Bacillati</taxon>
        <taxon>Actinomycetota</taxon>
        <taxon>Actinomycetes</taxon>
        <taxon>Micrococcales</taxon>
        <taxon>Microbacteriaceae</taxon>
        <taxon>Lysinibacter</taxon>
    </lineage>
</organism>
<comment type="similarity">
    <text evidence="7">Belongs to the binding-protein-dependent transport system permease family.</text>
</comment>
<dbReference type="SUPFAM" id="SSF161098">
    <property type="entry name" value="MetI-like"/>
    <property type="match status" value="1"/>
</dbReference>
<evidence type="ECO:0000256" key="5">
    <source>
        <dbReference type="ARBA" id="ARBA00022989"/>
    </source>
</evidence>
<feature type="transmembrane region" description="Helical" evidence="7">
    <location>
        <begin position="9"/>
        <end position="29"/>
    </location>
</feature>
<dbReference type="Pfam" id="PF19300">
    <property type="entry name" value="BPD_transp_1_N"/>
    <property type="match status" value="1"/>
</dbReference>
<dbReference type="Gene3D" id="1.10.3720.10">
    <property type="entry name" value="MetI-like"/>
    <property type="match status" value="1"/>
</dbReference>
<dbReference type="Proteomes" id="UP000541033">
    <property type="component" value="Unassembled WGS sequence"/>
</dbReference>
<evidence type="ECO:0000313" key="9">
    <source>
        <dbReference type="EMBL" id="NIH52585.1"/>
    </source>
</evidence>
<dbReference type="PANTHER" id="PTHR43163">
    <property type="entry name" value="DIPEPTIDE TRANSPORT SYSTEM PERMEASE PROTEIN DPPB-RELATED"/>
    <property type="match status" value="1"/>
</dbReference>
<keyword evidence="2 7" id="KW-0813">Transport</keyword>
<protein>
    <submittedName>
        <fullName evidence="9">Peptide/nickel transport system permease protein</fullName>
    </submittedName>
</protein>
<dbReference type="PROSITE" id="PS50928">
    <property type="entry name" value="ABC_TM1"/>
    <property type="match status" value="1"/>
</dbReference>